<name>A0AA86PYJ4_9EUKA</name>
<protein>
    <submittedName>
        <fullName evidence="2">Hypothetical_protein</fullName>
    </submittedName>
</protein>
<reference evidence="1" key="1">
    <citation type="submission" date="2023-06" db="EMBL/GenBank/DDBJ databases">
        <authorList>
            <person name="Kurt Z."/>
        </authorList>
    </citation>
    <scope>NUCLEOTIDE SEQUENCE</scope>
</reference>
<dbReference type="EMBL" id="CAXDID020000068">
    <property type="protein sequence ID" value="CAL6013368.1"/>
    <property type="molecule type" value="Genomic_DNA"/>
</dbReference>
<accession>A0AA86PYJ4</accession>
<evidence type="ECO:0000313" key="1">
    <source>
        <dbReference type="EMBL" id="CAI9948720.1"/>
    </source>
</evidence>
<comment type="caution">
    <text evidence="1">The sequence shown here is derived from an EMBL/GenBank/DDBJ whole genome shotgun (WGS) entry which is preliminary data.</text>
</comment>
<sequence length="294" mass="34495">MKEIECQIQLFSRNKVKQYQQRQVKQPWSSLLYIFYYCSQQIKQILLSLHSTVVASLTCVPAVPGSNPGYNPVRSSVSTKRHLSESIRDQVGVMHVASSLPRYCKTTVFAQDRVRDLWHIYGFLVDLWRRTSEITRLSPYVPCQINLLINLILIQSVYISVKYLYPTQLSLMSILLRFCLYWVSRFSYSCVVPTGQVLFSLFQNVFYILDFSQRFYFNQIILTKLLITTQPRIEPPTLVRIQTPEQFSKMARCLQVRANLAQFGIFSVSDLVFHFSYRHLFQKFSKNFIKFLVS</sequence>
<dbReference type="Proteomes" id="UP001642409">
    <property type="component" value="Unassembled WGS sequence"/>
</dbReference>
<gene>
    <name evidence="2" type="ORF">HINF_LOCUS23754</name>
    <name evidence="1" type="ORF">HINF_LOCUS36365</name>
</gene>
<evidence type="ECO:0000313" key="2">
    <source>
        <dbReference type="EMBL" id="CAL6013368.1"/>
    </source>
</evidence>
<reference evidence="2 3" key="2">
    <citation type="submission" date="2024-07" db="EMBL/GenBank/DDBJ databases">
        <authorList>
            <person name="Akdeniz Z."/>
        </authorList>
    </citation>
    <scope>NUCLEOTIDE SEQUENCE [LARGE SCALE GENOMIC DNA]</scope>
</reference>
<proteinExistence type="predicted"/>
<dbReference type="AlphaFoldDB" id="A0AA86PYJ4"/>
<dbReference type="EMBL" id="CATOUU010000790">
    <property type="protein sequence ID" value="CAI9948720.1"/>
    <property type="molecule type" value="Genomic_DNA"/>
</dbReference>
<keyword evidence="3" id="KW-1185">Reference proteome</keyword>
<evidence type="ECO:0000313" key="3">
    <source>
        <dbReference type="Proteomes" id="UP001642409"/>
    </source>
</evidence>
<organism evidence="1">
    <name type="scientific">Hexamita inflata</name>
    <dbReference type="NCBI Taxonomy" id="28002"/>
    <lineage>
        <taxon>Eukaryota</taxon>
        <taxon>Metamonada</taxon>
        <taxon>Diplomonadida</taxon>
        <taxon>Hexamitidae</taxon>
        <taxon>Hexamitinae</taxon>
        <taxon>Hexamita</taxon>
    </lineage>
</organism>